<dbReference type="PANTHER" id="PTHR22957">
    <property type="entry name" value="TBC1 DOMAIN FAMILY MEMBER GTPASE-ACTIVATING PROTEIN"/>
    <property type="match status" value="1"/>
</dbReference>
<dbReference type="Gene3D" id="1.10.472.80">
    <property type="entry name" value="Ypt/Rab-GAP domain of gyp1p, domain 3"/>
    <property type="match status" value="1"/>
</dbReference>
<reference evidence="9" key="1">
    <citation type="submission" date="2025-08" db="UniProtKB">
        <authorList>
            <consortium name="RefSeq"/>
        </authorList>
    </citation>
    <scope>IDENTIFICATION</scope>
</reference>
<organism evidence="8 9">
    <name type="scientific">Heterocephalus glaber</name>
    <name type="common">Naked mole rat</name>
    <dbReference type="NCBI Taxonomy" id="10181"/>
    <lineage>
        <taxon>Eukaryota</taxon>
        <taxon>Metazoa</taxon>
        <taxon>Chordata</taxon>
        <taxon>Craniata</taxon>
        <taxon>Vertebrata</taxon>
        <taxon>Euteleostomi</taxon>
        <taxon>Mammalia</taxon>
        <taxon>Eutheria</taxon>
        <taxon>Euarchontoglires</taxon>
        <taxon>Glires</taxon>
        <taxon>Rodentia</taxon>
        <taxon>Hystricomorpha</taxon>
        <taxon>Bathyergidae</taxon>
        <taxon>Heterocephalus</taxon>
    </lineage>
</organism>
<evidence type="ECO:0000256" key="1">
    <source>
        <dbReference type="ARBA" id="ARBA00004496"/>
    </source>
</evidence>
<keyword evidence="8" id="KW-1185">Reference proteome</keyword>
<evidence type="ECO:0000256" key="5">
    <source>
        <dbReference type="SAM" id="MobiDB-lite"/>
    </source>
</evidence>
<feature type="region of interest" description="Disordered" evidence="5">
    <location>
        <begin position="96"/>
        <end position="121"/>
    </location>
</feature>
<dbReference type="PROSITE" id="PS50826">
    <property type="entry name" value="RUN"/>
    <property type="match status" value="1"/>
</dbReference>
<feature type="compositionally biased region" description="Polar residues" evidence="5">
    <location>
        <begin position="96"/>
        <end position="105"/>
    </location>
</feature>
<evidence type="ECO:0000259" key="6">
    <source>
        <dbReference type="PROSITE" id="PS50086"/>
    </source>
</evidence>
<dbReference type="InterPro" id="IPR000195">
    <property type="entry name" value="Rab-GAP-TBC_dom"/>
</dbReference>
<gene>
    <name evidence="9" type="primary">Sgsm2</name>
</gene>
<evidence type="ECO:0000256" key="3">
    <source>
        <dbReference type="ARBA" id="ARBA00022490"/>
    </source>
</evidence>
<dbReference type="InterPro" id="IPR047345">
    <property type="entry name" value="RUN_SGSM2"/>
</dbReference>
<dbReference type="AlphaFoldDB" id="A0AAX6PRD3"/>
<dbReference type="SMART" id="SM00593">
    <property type="entry name" value="RUN"/>
    <property type="match status" value="1"/>
</dbReference>
<comment type="subcellular location">
    <subcellularLocation>
        <location evidence="1">Cytoplasm</location>
    </subcellularLocation>
</comment>
<protein>
    <submittedName>
        <fullName evidence="9">Small G protein signaling modulator 2 isoform X15</fullName>
    </submittedName>
</protein>
<dbReference type="SUPFAM" id="SSF140741">
    <property type="entry name" value="RUN domain-like"/>
    <property type="match status" value="1"/>
</dbReference>
<dbReference type="InterPro" id="IPR004012">
    <property type="entry name" value="Run_dom"/>
</dbReference>
<proteinExistence type="inferred from homology"/>
<dbReference type="Gene3D" id="1.10.8.270">
    <property type="entry name" value="putative rabgap domain of human tbc1 domain family member 14 like domains"/>
    <property type="match status" value="1"/>
</dbReference>
<feature type="domain" description="RUN" evidence="7">
    <location>
        <begin position="34"/>
        <end position="191"/>
    </location>
</feature>
<feature type="region of interest" description="Disordered" evidence="5">
    <location>
        <begin position="661"/>
        <end position="767"/>
    </location>
</feature>
<dbReference type="Proteomes" id="UP000694906">
    <property type="component" value="Unplaced"/>
</dbReference>
<dbReference type="InterPro" id="IPR035969">
    <property type="entry name" value="Rab-GAP_TBC_sf"/>
</dbReference>
<dbReference type="SMART" id="SM00164">
    <property type="entry name" value="TBC"/>
    <property type="match status" value="1"/>
</dbReference>
<evidence type="ECO:0000313" key="9">
    <source>
        <dbReference type="RefSeq" id="XP_004857237.1"/>
    </source>
</evidence>
<dbReference type="RefSeq" id="XP_004857237.1">
    <property type="nucleotide sequence ID" value="XM_004857180.2"/>
</dbReference>
<feature type="region of interest" description="Disordered" evidence="5">
    <location>
        <begin position="207"/>
        <end position="236"/>
    </location>
</feature>
<dbReference type="InterPro" id="IPR037745">
    <property type="entry name" value="SGSM1/2"/>
</dbReference>
<dbReference type="FunFam" id="1.10.472.80:FF:000004">
    <property type="entry name" value="Small G protein signaling modulator 1"/>
    <property type="match status" value="1"/>
</dbReference>
<dbReference type="CTD" id="9905"/>
<feature type="domain" description="Rab-GAP TBC" evidence="6">
    <location>
        <begin position="566"/>
        <end position="939"/>
    </location>
</feature>
<evidence type="ECO:0000256" key="4">
    <source>
        <dbReference type="ARBA" id="ARBA00034124"/>
    </source>
</evidence>
<dbReference type="GeneID" id="101705586"/>
<dbReference type="SUPFAM" id="SSF47923">
    <property type="entry name" value="Ypt/Rab-GAP domain of gyp1p"/>
    <property type="match status" value="2"/>
</dbReference>
<evidence type="ECO:0000256" key="2">
    <source>
        <dbReference type="ARBA" id="ARBA00022468"/>
    </source>
</evidence>
<accession>A0AAX6PRD3</accession>
<keyword evidence="3" id="KW-0963">Cytoplasm</keyword>
<dbReference type="PROSITE" id="PS50086">
    <property type="entry name" value="TBC_RABGAP"/>
    <property type="match status" value="1"/>
</dbReference>
<dbReference type="FunFam" id="2.30.29.230:FF:000001">
    <property type="entry name" value="Small G protein signaling modulator 2"/>
    <property type="match status" value="1"/>
</dbReference>
<dbReference type="GO" id="GO:0031410">
    <property type="term" value="C:cytoplasmic vesicle"/>
    <property type="evidence" value="ECO:0007669"/>
    <property type="project" value="UniProtKB-ARBA"/>
</dbReference>
<feature type="compositionally biased region" description="Polar residues" evidence="5">
    <location>
        <begin position="707"/>
        <end position="725"/>
    </location>
</feature>
<dbReference type="InterPro" id="IPR021935">
    <property type="entry name" value="SGSM1/2_RBD"/>
</dbReference>
<dbReference type="GO" id="GO:0005096">
    <property type="term" value="F:GTPase activator activity"/>
    <property type="evidence" value="ECO:0007669"/>
    <property type="project" value="UniProtKB-KW"/>
</dbReference>
<dbReference type="Pfam" id="PF12068">
    <property type="entry name" value="PH_RBD"/>
    <property type="match status" value="1"/>
</dbReference>
<dbReference type="InterPro" id="IPR037213">
    <property type="entry name" value="Run_dom_sf"/>
</dbReference>
<dbReference type="FunFam" id="1.10.8.270:FF:000006">
    <property type="entry name" value="Small G protein signaling modulator 2"/>
    <property type="match status" value="1"/>
</dbReference>
<dbReference type="CDD" id="cd17704">
    <property type="entry name" value="RUN_SGSM2"/>
    <property type="match status" value="1"/>
</dbReference>
<dbReference type="Gene3D" id="2.30.29.230">
    <property type="match status" value="1"/>
</dbReference>
<evidence type="ECO:0000313" key="8">
    <source>
        <dbReference type="Proteomes" id="UP000694906"/>
    </source>
</evidence>
<dbReference type="CDD" id="cd15784">
    <property type="entry name" value="PH_RUTBC"/>
    <property type="match status" value="1"/>
</dbReference>
<dbReference type="Pfam" id="PF02759">
    <property type="entry name" value="RUN"/>
    <property type="match status" value="1"/>
</dbReference>
<dbReference type="Pfam" id="PF00566">
    <property type="entry name" value="RabGAP-TBC"/>
    <property type="match status" value="1"/>
</dbReference>
<keyword evidence="2" id="KW-0343">GTPase activation</keyword>
<dbReference type="FunFam" id="1.20.58.900:FF:000002">
    <property type="entry name" value="small G protein signaling modulator 1"/>
    <property type="match status" value="1"/>
</dbReference>
<dbReference type="Gene3D" id="1.20.58.900">
    <property type="match status" value="1"/>
</dbReference>
<sequence length="1006" mass="113246">MGSAENAVKEKLLWNVKKEVKQIMEEAVTRKFVHEDSSHIIALCGAVEACLLHQLKRRAAGFLRSDKMAALFTKVGKTCPVAGEICHKVQELQQQVEGRTPSGASQEALRRQGSTSGKAPALSPQALKHIWVRTALIEKVLDRVVQYLAENCSKFYEKEALLADPVFGPILASLLVGPCALEYTKLKTADHYWTDPSADELVQRHRIRGPPNRQDSPAKRPALGIQKRHSSGSASEDRLAACARDYVESLHQNSRMRLLYGKNNVLVQPKEDMEAVPGYLSLHQSAESLTLKWTPNQLMNGTLGDSELEKSVYWDYALLVPFSQIVCIHCHQQKSGGTLVLVSQDGIQRPPLHFPQGGHLLSFLSCLENGLLPRGQLEPPLWTQQGKGKVFPKLRKRSSMQSVDVEELGMGQATDYVFRIIYPGHKHEHNAGDMIEMQGFGPGLAAWHLEPLCSQGSSCLSCSSRSSPYATPSHCSCIPDRLPLRLLCESMKRQIVSRAFYGWLAYCRHLSTVRTHLSALVHHNIIPPDRPPGASGGLTKDVWSKYQKDKKNYKELELLRQVYYGGVEHEIRKNVWPFLLGHYKFGMNKKEMEQVDAAVATRYQQVLAEWKACEVVVRQREQEAHPSTFTKFSSGSSIDSHVQHLIHRDSTISNDVFISVDDLETPGPQASEDARPKPEQEPGVGTPDNAMVEQQQSVEFDSPDSGLPSSRNYSVASGIQSSLDEGQSVGFEEDGGGEEGSGGLTSAAHSFSEPRDPSQEKASQASELEAGGELAAVCAASYTIELLDTVALNLHRIDKDVQRCDRNYWYFSLPNLERLRDIMCSYVWEHLDMGYVQGMCDLLAPLLVILDNDQLAYSCFSHLMKRMSQNFPNGGAMDTHFANMRSLIQILDSELFELMHQNGDYTHFYFCYRWFLLDFKRELLYEDVFAVWEVIWAARCISSEHFVLFIALALVEAYREIIRDNNMDFTDIIKFFNERAEHHDAQEILRIARDLVHKVQMLIENK</sequence>
<dbReference type="PANTHER" id="PTHR22957:SF194">
    <property type="entry name" value="SMALL G PROTEIN SIGNALING MODULATOR 2"/>
    <property type="match status" value="1"/>
</dbReference>
<evidence type="ECO:0000259" key="7">
    <source>
        <dbReference type="PROSITE" id="PS50826"/>
    </source>
</evidence>
<name>A0AAX6PRD3_HETGA</name>
<comment type="similarity">
    <text evidence="4">Belongs to the RUTBC family.</text>
</comment>